<sequence length="109" mass="12258">MPPRLIRERDFKRDEKIVELAKQRSESKKASSRRIVPIDPTIPSWKRKAYTTINSFLASHDEERMVAANIAAEAKENENSENQNENSGTIVEFQANTSGNNTPTNGANV</sequence>
<dbReference type="AlphaFoldDB" id="M1DBT9"/>
<accession>M1DBT9</accession>
<dbReference type="Proteomes" id="UP000011115">
    <property type="component" value="Unassembled WGS sequence"/>
</dbReference>
<feature type="region of interest" description="Disordered" evidence="1">
    <location>
        <begin position="74"/>
        <end position="109"/>
    </location>
</feature>
<dbReference type="Gramene" id="PGSC0003DMT400086466">
    <property type="protein sequence ID" value="PGSC0003DMT400086466"/>
    <property type="gene ID" value="PGSC0003DMG400036037"/>
</dbReference>
<reference evidence="3" key="1">
    <citation type="journal article" date="2011" name="Nature">
        <title>Genome sequence and analysis of the tuber crop potato.</title>
        <authorList>
            <consortium name="The Potato Genome Sequencing Consortium"/>
        </authorList>
    </citation>
    <scope>NUCLEOTIDE SEQUENCE [LARGE SCALE GENOMIC DNA]</scope>
    <source>
        <strain evidence="3">cv. DM1-3 516 R44</strain>
    </source>
</reference>
<proteinExistence type="predicted"/>
<organism evidence="2 3">
    <name type="scientific">Solanum tuberosum</name>
    <name type="common">Potato</name>
    <dbReference type="NCBI Taxonomy" id="4113"/>
    <lineage>
        <taxon>Eukaryota</taxon>
        <taxon>Viridiplantae</taxon>
        <taxon>Streptophyta</taxon>
        <taxon>Embryophyta</taxon>
        <taxon>Tracheophyta</taxon>
        <taxon>Spermatophyta</taxon>
        <taxon>Magnoliopsida</taxon>
        <taxon>eudicotyledons</taxon>
        <taxon>Gunneridae</taxon>
        <taxon>Pentapetalae</taxon>
        <taxon>asterids</taxon>
        <taxon>lamiids</taxon>
        <taxon>Solanales</taxon>
        <taxon>Solanaceae</taxon>
        <taxon>Solanoideae</taxon>
        <taxon>Solaneae</taxon>
        <taxon>Solanum</taxon>
    </lineage>
</organism>
<evidence type="ECO:0000313" key="3">
    <source>
        <dbReference type="Proteomes" id="UP000011115"/>
    </source>
</evidence>
<dbReference type="HOGENOM" id="CLU_029307_7_3_1"/>
<dbReference type="EnsemblPlants" id="PGSC0003DMT400086466">
    <property type="protein sequence ID" value="PGSC0003DMT400086466"/>
    <property type="gene ID" value="PGSC0003DMG400036037"/>
</dbReference>
<evidence type="ECO:0000313" key="2">
    <source>
        <dbReference type="EnsemblPlants" id="PGSC0003DMT400086466"/>
    </source>
</evidence>
<keyword evidence="3" id="KW-1185">Reference proteome</keyword>
<name>M1DBT9_SOLTU</name>
<evidence type="ECO:0000256" key="1">
    <source>
        <dbReference type="SAM" id="MobiDB-lite"/>
    </source>
</evidence>
<reference evidence="2" key="2">
    <citation type="submission" date="2015-06" db="UniProtKB">
        <authorList>
            <consortium name="EnsemblPlants"/>
        </authorList>
    </citation>
    <scope>IDENTIFICATION</scope>
    <source>
        <strain evidence="2">DM1-3 516 R44</strain>
    </source>
</reference>
<dbReference type="InParanoid" id="M1DBT9"/>
<dbReference type="PaxDb" id="4113-PGSC0003DMT400086466"/>
<protein>
    <submittedName>
        <fullName evidence="2">Uncharacterized protein</fullName>
    </submittedName>
</protein>
<feature type="compositionally biased region" description="Polar residues" evidence="1">
    <location>
        <begin position="94"/>
        <end position="109"/>
    </location>
</feature>